<evidence type="ECO:0000256" key="1">
    <source>
        <dbReference type="SAM" id="MobiDB-lite"/>
    </source>
</evidence>
<dbReference type="InterPro" id="IPR035965">
    <property type="entry name" value="PAS-like_dom_sf"/>
</dbReference>
<dbReference type="PROSITE" id="PS50887">
    <property type="entry name" value="GGDEF"/>
    <property type="match status" value="1"/>
</dbReference>
<dbReference type="Gene3D" id="3.30.450.20">
    <property type="entry name" value="PAS domain"/>
    <property type="match status" value="1"/>
</dbReference>
<dbReference type="SUPFAM" id="SSF55781">
    <property type="entry name" value="GAF domain-like"/>
    <property type="match status" value="1"/>
</dbReference>
<dbReference type="InterPro" id="IPR043128">
    <property type="entry name" value="Rev_trsase/Diguanyl_cyclase"/>
</dbReference>
<name>A0ABS5R1U8_9HYPH</name>
<dbReference type="SUPFAM" id="SSF55073">
    <property type="entry name" value="Nucleotide cyclase"/>
    <property type="match status" value="1"/>
</dbReference>
<sequence>MPTNDSAVSPLLRHMDGRSIDDLLDLACMALDMPGAMLLLSAPPGRVRRGTLKADVLDGVDLAAFHGTGGLRVVEDTRADATLAHVARLGFYAGVPVELDGETKAILAVFDACPRAFPASAAAGLERVAGVVAGLLRMATRTDAITREAQGREADLVRYRKMYERSSSLARIGVWECDLVTGELTWTDGIYDIFGLPRGSPITRETALRLYSDESREQMERLRSRCVAEGGGFTLDIEVRTMTGQARWVRLSAEVETVDDRPARIFGTKQDITLERQLMDRLRVLAECDPLTGIANRGVFEARLAEAAAAGEGRNRLAALVIVDIDGFKQINDTFGHAAGDECLREVARRLRGVFGADALVARIGGDEFGVLAFGPREEAAIASLAACAVASLAVPFVWRHRPVSINGSMGVTLAGSPAHAPSDLFAQADRALYAAKAAGRSTYCLFDPQRHRPGQSGRRPVAVVSRNSLP</sequence>
<evidence type="ECO:0000259" key="2">
    <source>
        <dbReference type="PROSITE" id="PS50113"/>
    </source>
</evidence>
<accession>A0ABS5R1U8</accession>
<feature type="region of interest" description="Disordered" evidence="1">
    <location>
        <begin position="450"/>
        <end position="471"/>
    </location>
</feature>
<dbReference type="Proteomes" id="UP001166585">
    <property type="component" value="Unassembled WGS sequence"/>
</dbReference>
<dbReference type="CDD" id="cd01949">
    <property type="entry name" value="GGDEF"/>
    <property type="match status" value="1"/>
</dbReference>
<feature type="domain" description="GGDEF" evidence="3">
    <location>
        <begin position="316"/>
        <end position="449"/>
    </location>
</feature>
<reference evidence="4" key="1">
    <citation type="submission" date="2021-05" db="EMBL/GenBank/DDBJ databases">
        <authorList>
            <person name="Sun Q."/>
            <person name="Inoue M."/>
        </authorList>
    </citation>
    <scope>NUCLEOTIDE SEQUENCE</scope>
    <source>
        <strain evidence="4">VKM B-3255</strain>
    </source>
</reference>
<dbReference type="SMART" id="SM00267">
    <property type="entry name" value="GGDEF"/>
    <property type="match status" value="1"/>
</dbReference>
<dbReference type="InterPro" id="IPR000160">
    <property type="entry name" value="GGDEF_dom"/>
</dbReference>
<dbReference type="Pfam" id="PF00990">
    <property type="entry name" value="GGDEF"/>
    <property type="match status" value="1"/>
</dbReference>
<comment type="caution">
    <text evidence="4">The sequence shown here is derived from an EMBL/GenBank/DDBJ whole genome shotgun (WGS) entry which is preliminary data.</text>
</comment>
<evidence type="ECO:0000259" key="3">
    <source>
        <dbReference type="PROSITE" id="PS50887"/>
    </source>
</evidence>
<dbReference type="InterPro" id="IPR029787">
    <property type="entry name" value="Nucleotide_cyclase"/>
</dbReference>
<dbReference type="InterPro" id="IPR000700">
    <property type="entry name" value="PAS-assoc_C"/>
</dbReference>
<dbReference type="Pfam" id="PF08447">
    <property type="entry name" value="PAS_3"/>
    <property type="match status" value="1"/>
</dbReference>
<evidence type="ECO:0000313" key="4">
    <source>
        <dbReference type="EMBL" id="MBS9475639.1"/>
    </source>
</evidence>
<protein>
    <submittedName>
        <fullName evidence="4">GGDEF domain-containing protein</fullName>
    </submittedName>
</protein>
<feature type="domain" description="PAC" evidence="2">
    <location>
        <begin position="233"/>
        <end position="284"/>
    </location>
</feature>
<dbReference type="EMBL" id="JAHCQH010000004">
    <property type="protein sequence ID" value="MBS9475639.1"/>
    <property type="molecule type" value="Genomic_DNA"/>
</dbReference>
<dbReference type="InterPro" id="IPR052155">
    <property type="entry name" value="Biofilm_reg_signaling"/>
</dbReference>
<dbReference type="SUPFAM" id="SSF55785">
    <property type="entry name" value="PYP-like sensor domain (PAS domain)"/>
    <property type="match status" value="1"/>
</dbReference>
<dbReference type="PANTHER" id="PTHR44757:SF2">
    <property type="entry name" value="BIOFILM ARCHITECTURE MAINTENANCE PROTEIN MBAA"/>
    <property type="match status" value="1"/>
</dbReference>
<dbReference type="Gene3D" id="3.30.70.270">
    <property type="match status" value="1"/>
</dbReference>
<proteinExistence type="predicted"/>
<keyword evidence="5" id="KW-1185">Reference proteome</keyword>
<dbReference type="RefSeq" id="WP_213753503.1">
    <property type="nucleotide sequence ID" value="NZ_JAHCQH010000004.1"/>
</dbReference>
<organism evidence="4 5">
    <name type="scientific">Ancylobacter radicis</name>
    <dbReference type="NCBI Taxonomy" id="2836179"/>
    <lineage>
        <taxon>Bacteria</taxon>
        <taxon>Pseudomonadati</taxon>
        <taxon>Pseudomonadota</taxon>
        <taxon>Alphaproteobacteria</taxon>
        <taxon>Hyphomicrobiales</taxon>
        <taxon>Xanthobacteraceae</taxon>
        <taxon>Ancylobacter</taxon>
    </lineage>
</organism>
<dbReference type="NCBIfam" id="TIGR00254">
    <property type="entry name" value="GGDEF"/>
    <property type="match status" value="1"/>
</dbReference>
<dbReference type="InterPro" id="IPR013655">
    <property type="entry name" value="PAS_fold_3"/>
</dbReference>
<evidence type="ECO:0000313" key="5">
    <source>
        <dbReference type="Proteomes" id="UP001166585"/>
    </source>
</evidence>
<dbReference type="PROSITE" id="PS50113">
    <property type="entry name" value="PAC"/>
    <property type="match status" value="1"/>
</dbReference>
<dbReference type="PANTHER" id="PTHR44757">
    <property type="entry name" value="DIGUANYLATE CYCLASE DGCP"/>
    <property type="match status" value="1"/>
</dbReference>
<gene>
    <name evidence="4" type="ORF">KIP89_00760</name>
</gene>